<dbReference type="PANTHER" id="PTHR35984:SF1">
    <property type="entry name" value="PERIPLASMIC SERINE PROTEASE"/>
    <property type="match status" value="1"/>
</dbReference>
<evidence type="ECO:0000313" key="1">
    <source>
        <dbReference type="EMBL" id="UJG43724.1"/>
    </source>
</evidence>
<dbReference type="GO" id="GO:0006508">
    <property type="term" value="P:proteolysis"/>
    <property type="evidence" value="ECO:0007669"/>
    <property type="project" value="UniProtKB-KW"/>
</dbReference>
<dbReference type="EMBL" id="CP084167">
    <property type="protein sequence ID" value="UJG43724.1"/>
    <property type="molecule type" value="Genomic_DNA"/>
</dbReference>
<dbReference type="GO" id="GO:0016020">
    <property type="term" value="C:membrane"/>
    <property type="evidence" value="ECO:0007669"/>
    <property type="project" value="InterPro"/>
</dbReference>
<accession>A0A9Y1FP92</accession>
<dbReference type="Gene3D" id="3.90.226.10">
    <property type="entry name" value="2-enoyl-CoA Hydratase, Chain A, domain 1"/>
    <property type="match status" value="1"/>
</dbReference>
<dbReference type="GO" id="GO:0008233">
    <property type="term" value="F:peptidase activity"/>
    <property type="evidence" value="ECO:0007669"/>
    <property type="project" value="UniProtKB-KW"/>
</dbReference>
<dbReference type="AlphaFoldDB" id="A0A9Y1FP92"/>
<dbReference type="PANTHER" id="PTHR35984">
    <property type="entry name" value="PERIPLASMIC SERINE PROTEASE"/>
    <property type="match status" value="1"/>
</dbReference>
<sequence length="338" mass="38767">MTKAERLKLINDIESERDSKLLVYITGDRRGLETKIATDIFPIFHKHLMEIGHQNKIDLFLYSTGGITIAGYALVNLIREFCDEFNVIVPFKALSCATLIALGANEIVMTPMGQLSPVDPSIQHPLGPTFHPPGSPIQQITPVNVEDVNSFIDLAKSEFGLKKEDSLKTVFEKLVEKIHPLTLGAVQRSRMEISFLAEKLLKYHWSHQEKVDKVVQTLVRERFSHNYIISRREAEEELGLNIIKPEKEFTDKIINLFNQYSNILKLDTVYNPEALLGNSDKNIFTFYRGIIETNSLLHVYKTKKEVRRVISNHPNTFIPIIGYQEKIVEEGWFEETEI</sequence>
<gene>
    <name evidence="1" type="ORF">K9W46_00740</name>
</gene>
<keyword evidence="1" id="KW-0378">Hydrolase</keyword>
<protein>
    <submittedName>
        <fullName evidence="1">Serine protease</fullName>
    </submittedName>
</protein>
<organism evidence="1">
    <name type="scientific">Candidatus Heimdallarchaeum endolithica</name>
    <dbReference type="NCBI Taxonomy" id="2876572"/>
    <lineage>
        <taxon>Archaea</taxon>
        <taxon>Promethearchaeati</taxon>
        <taxon>Candidatus Heimdallarchaeota</taxon>
        <taxon>Candidatus Heimdallarchaeia (ex Rinke et al. 2021) (nom. nud.)</taxon>
        <taxon>Candidatus Heimdallarchaeales</taxon>
        <taxon>Candidatus Heimdallarchaeaceae</taxon>
        <taxon>Candidatus Heimdallarchaeum</taxon>
    </lineage>
</organism>
<dbReference type="SUPFAM" id="SSF52096">
    <property type="entry name" value="ClpP/crotonase"/>
    <property type="match status" value="1"/>
</dbReference>
<keyword evidence="1" id="KW-0645">Protease</keyword>
<dbReference type="Pfam" id="PF01972">
    <property type="entry name" value="SDH_protease"/>
    <property type="match status" value="1"/>
</dbReference>
<dbReference type="InterPro" id="IPR029045">
    <property type="entry name" value="ClpP/crotonase-like_dom_sf"/>
</dbReference>
<proteinExistence type="predicted"/>
<dbReference type="Proteomes" id="UP001200513">
    <property type="component" value="Chromosome"/>
</dbReference>
<reference evidence="1" key="1">
    <citation type="journal article" date="2022" name="Nat. Microbiol.">
        <title>Unique mobile elements and scalable gene flow at the prokaryote-eukaryote boundary revealed by circularized Asgard archaea genomes.</title>
        <authorList>
            <person name="Wu F."/>
            <person name="Speth D.R."/>
            <person name="Philosof A."/>
            <person name="Cremiere A."/>
            <person name="Narayanan A."/>
            <person name="Barco R.A."/>
            <person name="Connon S.A."/>
            <person name="Amend J.P."/>
            <person name="Antoshechkin I.A."/>
            <person name="Orphan V.J."/>
        </authorList>
    </citation>
    <scope>NUCLEOTIDE SEQUENCE</scope>
    <source>
        <strain evidence="1">PR6</strain>
    </source>
</reference>
<name>A0A9Y1FP92_9ARCH</name>
<dbReference type="InterPro" id="IPR002825">
    <property type="entry name" value="Pept_S49_ser-pept_pro"/>
</dbReference>